<sequence>MDTLLYLHIFGGILLVGNIITAAFWKIRADLSKDVRLIHSTAKNIMIADYCFTIPGILLVLSTGIWMADKNNYPLLYGISWSSFSFYLFTLSGIIWSFFLLPMQRKMIRFSSQSVKEGKISSNYLKVRVQKGGGKGLRRTRRRSYEHHSVRSLYMRSGIARQQSYSTAIFHDFLNNLLKSLFIGMCLEQ</sequence>
<keyword evidence="1" id="KW-0812">Transmembrane</keyword>
<evidence type="ECO:0000313" key="2">
    <source>
        <dbReference type="EMBL" id="WLR43210.1"/>
    </source>
</evidence>
<protein>
    <submittedName>
        <fullName evidence="2">DUF2269 family protein</fullName>
    </submittedName>
</protein>
<keyword evidence="3" id="KW-1185">Reference proteome</keyword>
<dbReference type="Proteomes" id="UP001197974">
    <property type="component" value="Chromosome"/>
</dbReference>
<name>A0ABY9JUZ2_9BACI</name>
<dbReference type="Pfam" id="PF10027">
    <property type="entry name" value="DUF2269"/>
    <property type="match status" value="1"/>
</dbReference>
<dbReference type="EMBL" id="CP129013">
    <property type="protein sequence ID" value="WLR43210.1"/>
    <property type="molecule type" value="Genomic_DNA"/>
</dbReference>
<accession>A0ABY9JUZ2</accession>
<proteinExistence type="predicted"/>
<feature type="transmembrane region" description="Helical" evidence="1">
    <location>
        <begin position="79"/>
        <end position="101"/>
    </location>
</feature>
<reference evidence="2 3" key="1">
    <citation type="submission" date="2023-06" db="EMBL/GenBank/DDBJ databases">
        <title>Five Gram-positive bacteria isolated from mangrove sediments in Shenzhen, Guangdong, China.</title>
        <authorList>
            <person name="Yu S."/>
            <person name="Zheng W."/>
            <person name="Huang Y."/>
        </authorList>
    </citation>
    <scope>NUCLEOTIDE SEQUENCE [LARGE SCALE GENOMIC DNA]</scope>
    <source>
        <strain evidence="2 3">SaN35-3</strain>
    </source>
</reference>
<feature type="transmembrane region" description="Helical" evidence="1">
    <location>
        <begin position="46"/>
        <end position="67"/>
    </location>
</feature>
<keyword evidence="1" id="KW-1133">Transmembrane helix</keyword>
<evidence type="ECO:0000313" key="3">
    <source>
        <dbReference type="Proteomes" id="UP001197974"/>
    </source>
</evidence>
<keyword evidence="1" id="KW-0472">Membrane</keyword>
<dbReference type="InterPro" id="IPR018729">
    <property type="entry name" value="DUF2269_transmembrane"/>
</dbReference>
<gene>
    <name evidence="2" type="ORF">LC087_03155</name>
</gene>
<organism evidence="2 3">
    <name type="scientific">Bacillus carboniphilus</name>
    <dbReference type="NCBI Taxonomy" id="86663"/>
    <lineage>
        <taxon>Bacteria</taxon>
        <taxon>Bacillati</taxon>
        <taxon>Bacillota</taxon>
        <taxon>Bacilli</taxon>
        <taxon>Bacillales</taxon>
        <taxon>Bacillaceae</taxon>
        <taxon>Bacillus</taxon>
    </lineage>
</organism>
<feature type="transmembrane region" description="Helical" evidence="1">
    <location>
        <begin position="6"/>
        <end position="25"/>
    </location>
</feature>
<dbReference type="RefSeq" id="WP_226539043.1">
    <property type="nucleotide sequence ID" value="NZ_CP129013.1"/>
</dbReference>
<evidence type="ECO:0000256" key="1">
    <source>
        <dbReference type="SAM" id="Phobius"/>
    </source>
</evidence>